<dbReference type="Proteomes" id="UP001519460">
    <property type="component" value="Unassembled WGS sequence"/>
</dbReference>
<organism evidence="1 2">
    <name type="scientific">Batillaria attramentaria</name>
    <dbReference type="NCBI Taxonomy" id="370345"/>
    <lineage>
        <taxon>Eukaryota</taxon>
        <taxon>Metazoa</taxon>
        <taxon>Spiralia</taxon>
        <taxon>Lophotrochozoa</taxon>
        <taxon>Mollusca</taxon>
        <taxon>Gastropoda</taxon>
        <taxon>Caenogastropoda</taxon>
        <taxon>Sorbeoconcha</taxon>
        <taxon>Cerithioidea</taxon>
        <taxon>Batillariidae</taxon>
        <taxon>Batillaria</taxon>
    </lineage>
</organism>
<proteinExistence type="predicted"/>
<gene>
    <name evidence="1" type="ORF">BaRGS_00023894</name>
</gene>
<name>A0ABD0KCZ0_9CAEN</name>
<keyword evidence="2" id="KW-1185">Reference proteome</keyword>
<dbReference type="EMBL" id="JACVVK020000203">
    <property type="protein sequence ID" value="KAK7484851.1"/>
    <property type="molecule type" value="Genomic_DNA"/>
</dbReference>
<protein>
    <submittedName>
        <fullName evidence="1">Uncharacterized protein</fullName>
    </submittedName>
</protein>
<comment type="caution">
    <text evidence="1">The sequence shown here is derived from an EMBL/GenBank/DDBJ whole genome shotgun (WGS) entry which is preliminary data.</text>
</comment>
<accession>A0ABD0KCZ0</accession>
<evidence type="ECO:0000313" key="1">
    <source>
        <dbReference type="EMBL" id="KAK7484851.1"/>
    </source>
</evidence>
<dbReference type="AlphaFoldDB" id="A0ABD0KCZ0"/>
<reference evidence="1 2" key="1">
    <citation type="journal article" date="2023" name="Sci. Data">
        <title>Genome assembly of the Korean intertidal mud-creeper Batillaria attramentaria.</title>
        <authorList>
            <person name="Patra A.K."/>
            <person name="Ho P.T."/>
            <person name="Jun S."/>
            <person name="Lee S.J."/>
            <person name="Kim Y."/>
            <person name="Won Y.J."/>
        </authorList>
    </citation>
    <scope>NUCLEOTIDE SEQUENCE [LARGE SCALE GENOMIC DNA]</scope>
    <source>
        <strain evidence="1">Wonlab-2016</strain>
    </source>
</reference>
<sequence>MSVSVSKKPPTSISRSADIKIMTSSASRRAYVKGKPISITGSADVKTALSPQFNLKGCKCQESASFPPPPCTLQGVRMSRKRPCPLQGVLMSRSTDIQEY</sequence>
<evidence type="ECO:0000313" key="2">
    <source>
        <dbReference type="Proteomes" id="UP001519460"/>
    </source>
</evidence>